<dbReference type="PANTHER" id="PTHR43227:SF8">
    <property type="entry name" value="DIACETYLCHITOBIOSE UPTAKE SYSTEM PERMEASE PROTEIN DASB"/>
    <property type="match status" value="1"/>
</dbReference>
<dbReference type="InterPro" id="IPR050809">
    <property type="entry name" value="UgpAE/MalFG_permease"/>
</dbReference>
<organism evidence="9 10">
    <name type="scientific">Blautia segnis</name>
    <dbReference type="NCBI Taxonomy" id="2763030"/>
    <lineage>
        <taxon>Bacteria</taxon>
        <taxon>Bacillati</taxon>
        <taxon>Bacillota</taxon>
        <taxon>Clostridia</taxon>
        <taxon>Lachnospirales</taxon>
        <taxon>Lachnospiraceae</taxon>
        <taxon>Blautia</taxon>
    </lineage>
</organism>
<feature type="transmembrane region" description="Helical" evidence="7">
    <location>
        <begin position="172"/>
        <end position="189"/>
    </location>
</feature>
<dbReference type="AlphaFoldDB" id="A0A8I0ACI3"/>
<sequence>MNSVLKNKRAFAVFLTPAMLIYSAIVFVPIIYSGYYSLFKWDGLSEMKFIGLDNYITLFTKDRVIWPILVQTIEYTLLQILFQVGGGLILALLLTLLVKKRAIFQTVYYIPVVISSVAICQIFDKIFSVTPTGLVNHLLSLVNENLAMTEWLTTPGLSLVITAFAEGYKTMGVYMVTFFAALIGVPGELSEAAKVDGASWLRTVWHIRLPYIRPIIVANMVLVLNNSIRSFDFSFMLTAGGPGTTSELLASYMYKKAFSSMQYGYGSTLAVFIVVICFILASFCMKQFDRGGESHDQL</sequence>
<feature type="domain" description="ABC transmembrane type-1" evidence="8">
    <location>
        <begin position="69"/>
        <end position="284"/>
    </location>
</feature>
<keyword evidence="2 7" id="KW-0813">Transport</keyword>
<comment type="similarity">
    <text evidence="7">Belongs to the binding-protein-dependent transport system permease family.</text>
</comment>
<feature type="transmembrane region" description="Helical" evidence="7">
    <location>
        <begin position="12"/>
        <end position="32"/>
    </location>
</feature>
<dbReference type="PANTHER" id="PTHR43227">
    <property type="entry name" value="BLL4140 PROTEIN"/>
    <property type="match status" value="1"/>
</dbReference>
<accession>A0A8I0ACI3</accession>
<reference evidence="9 10" key="1">
    <citation type="submission" date="2020-08" db="EMBL/GenBank/DDBJ databases">
        <title>Genome public.</title>
        <authorList>
            <person name="Liu C."/>
            <person name="Sun Q."/>
        </authorList>
    </citation>
    <scope>NUCLEOTIDE SEQUENCE [LARGE SCALE GENOMIC DNA]</scope>
    <source>
        <strain evidence="9 10">BX17</strain>
    </source>
</reference>
<evidence type="ECO:0000256" key="2">
    <source>
        <dbReference type="ARBA" id="ARBA00022448"/>
    </source>
</evidence>
<dbReference type="InterPro" id="IPR035906">
    <property type="entry name" value="MetI-like_sf"/>
</dbReference>
<proteinExistence type="inferred from homology"/>
<dbReference type="CDD" id="cd06261">
    <property type="entry name" value="TM_PBP2"/>
    <property type="match status" value="1"/>
</dbReference>
<dbReference type="InterPro" id="IPR000515">
    <property type="entry name" value="MetI-like"/>
</dbReference>
<dbReference type="Pfam" id="PF00528">
    <property type="entry name" value="BPD_transp_1"/>
    <property type="match status" value="1"/>
</dbReference>
<dbReference type="RefSeq" id="WP_186900921.1">
    <property type="nucleotide sequence ID" value="NZ_JACOOT010000008.1"/>
</dbReference>
<keyword evidence="10" id="KW-1185">Reference proteome</keyword>
<evidence type="ECO:0000313" key="9">
    <source>
        <dbReference type="EMBL" id="MBC5650187.1"/>
    </source>
</evidence>
<keyword evidence="3" id="KW-1003">Cell membrane</keyword>
<dbReference type="GO" id="GO:0055085">
    <property type="term" value="P:transmembrane transport"/>
    <property type="evidence" value="ECO:0007669"/>
    <property type="project" value="InterPro"/>
</dbReference>
<keyword evidence="6 7" id="KW-0472">Membrane</keyword>
<feature type="transmembrane region" description="Helical" evidence="7">
    <location>
        <begin position="263"/>
        <end position="283"/>
    </location>
</feature>
<feature type="transmembrane region" description="Helical" evidence="7">
    <location>
        <begin position="77"/>
        <end position="98"/>
    </location>
</feature>
<evidence type="ECO:0000256" key="3">
    <source>
        <dbReference type="ARBA" id="ARBA00022475"/>
    </source>
</evidence>
<evidence type="ECO:0000259" key="8">
    <source>
        <dbReference type="PROSITE" id="PS50928"/>
    </source>
</evidence>
<comment type="caution">
    <text evidence="9">The sequence shown here is derived from an EMBL/GenBank/DDBJ whole genome shotgun (WGS) entry which is preliminary data.</text>
</comment>
<evidence type="ECO:0000256" key="7">
    <source>
        <dbReference type="RuleBase" id="RU363032"/>
    </source>
</evidence>
<gene>
    <name evidence="9" type="ORF">H8S54_03360</name>
</gene>
<dbReference type="PROSITE" id="PS50928">
    <property type="entry name" value="ABC_TM1"/>
    <property type="match status" value="1"/>
</dbReference>
<comment type="subcellular location">
    <subcellularLocation>
        <location evidence="1 7">Cell membrane</location>
        <topology evidence="1 7">Multi-pass membrane protein</topology>
    </subcellularLocation>
</comment>
<evidence type="ECO:0000256" key="6">
    <source>
        <dbReference type="ARBA" id="ARBA00023136"/>
    </source>
</evidence>
<evidence type="ECO:0000256" key="4">
    <source>
        <dbReference type="ARBA" id="ARBA00022692"/>
    </source>
</evidence>
<evidence type="ECO:0000313" key="10">
    <source>
        <dbReference type="Proteomes" id="UP000652847"/>
    </source>
</evidence>
<name>A0A8I0ACI3_9FIRM</name>
<evidence type="ECO:0000256" key="1">
    <source>
        <dbReference type="ARBA" id="ARBA00004651"/>
    </source>
</evidence>
<dbReference type="Proteomes" id="UP000652847">
    <property type="component" value="Unassembled WGS sequence"/>
</dbReference>
<protein>
    <submittedName>
        <fullName evidence="9">Sugar ABC transporter permease</fullName>
    </submittedName>
</protein>
<evidence type="ECO:0000256" key="5">
    <source>
        <dbReference type="ARBA" id="ARBA00022989"/>
    </source>
</evidence>
<dbReference type="GO" id="GO:0005886">
    <property type="term" value="C:plasma membrane"/>
    <property type="evidence" value="ECO:0007669"/>
    <property type="project" value="UniProtKB-SubCell"/>
</dbReference>
<dbReference type="SUPFAM" id="SSF161098">
    <property type="entry name" value="MetI-like"/>
    <property type="match status" value="1"/>
</dbReference>
<keyword evidence="4 7" id="KW-0812">Transmembrane</keyword>
<keyword evidence="5 7" id="KW-1133">Transmembrane helix</keyword>
<dbReference type="EMBL" id="JACOOT010000008">
    <property type="protein sequence ID" value="MBC5650187.1"/>
    <property type="molecule type" value="Genomic_DNA"/>
</dbReference>
<feature type="transmembrane region" description="Helical" evidence="7">
    <location>
        <begin position="209"/>
        <end position="228"/>
    </location>
</feature>
<dbReference type="Gene3D" id="1.10.3720.10">
    <property type="entry name" value="MetI-like"/>
    <property type="match status" value="1"/>
</dbReference>